<sequence length="142" mass="16268">MVYDNDHYHASALLHNKKKGAADVTWKVTGCSNWRAYCQHPALHPSRHVEPLSLNDRFHLYPQRAYYLLVIAVLHFMMYLSHNAQDPSAATETAESEEAWMKEKPGTLLSRKQPITTLPLSSLYRKLIRMLACSKPALRVAH</sequence>
<organism evidence="2 3">
    <name type="scientific">Trichinella nativa</name>
    <dbReference type="NCBI Taxonomy" id="6335"/>
    <lineage>
        <taxon>Eukaryota</taxon>
        <taxon>Metazoa</taxon>
        <taxon>Ecdysozoa</taxon>
        <taxon>Nematoda</taxon>
        <taxon>Enoplea</taxon>
        <taxon>Dorylaimia</taxon>
        <taxon>Trichinellida</taxon>
        <taxon>Trichinellidae</taxon>
        <taxon>Trichinella</taxon>
    </lineage>
</organism>
<name>A0A0V1KU76_9BILA</name>
<proteinExistence type="predicted"/>
<comment type="caution">
    <text evidence="2">The sequence shown here is derived from an EMBL/GenBank/DDBJ whole genome shotgun (WGS) entry which is preliminary data.</text>
</comment>
<protein>
    <submittedName>
        <fullName evidence="2">Uncharacterized protein</fullName>
    </submittedName>
</protein>
<evidence type="ECO:0000313" key="3">
    <source>
        <dbReference type="Proteomes" id="UP000054721"/>
    </source>
</evidence>
<keyword evidence="3" id="KW-1185">Reference proteome</keyword>
<feature type="transmembrane region" description="Helical" evidence="1">
    <location>
        <begin position="65"/>
        <end position="82"/>
    </location>
</feature>
<keyword evidence="1" id="KW-0812">Transmembrane</keyword>
<dbReference type="Proteomes" id="UP000054721">
    <property type="component" value="Unassembled WGS sequence"/>
</dbReference>
<evidence type="ECO:0000313" key="2">
    <source>
        <dbReference type="EMBL" id="KRZ50847.1"/>
    </source>
</evidence>
<keyword evidence="1" id="KW-0472">Membrane</keyword>
<evidence type="ECO:0000256" key="1">
    <source>
        <dbReference type="SAM" id="Phobius"/>
    </source>
</evidence>
<reference evidence="2 3" key="1">
    <citation type="submission" date="2015-05" db="EMBL/GenBank/DDBJ databases">
        <title>Evolution of Trichinella species and genotypes.</title>
        <authorList>
            <person name="Korhonen P.K."/>
            <person name="Edoardo P."/>
            <person name="Giuseppe L.R."/>
            <person name="Gasser R.B."/>
        </authorList>
    </citation>
    <scope>NUCLEOTIDE SEQUENCE [LARGE SCALE GENOMIC DNA]</scope>
    <source>
        <strain evidence="2">ISS10</strain>
    </source>
</reference>
<gene>
    <name evidence="2" type="ORF">T02_16162</name>
</gene>
<keyword evidence="1" id="KW-1133">Transmembrane helix</keyword>
<dbReference type="AlphaFoldDB" id="A0A0V1KU76"/>
<accession>A0A0V1KU76</accession>
<dbReference type="EMBL" id="JYDW01000248">
    <property type="protein sequence ID" value="KRZ50847.1"/>
    <property type="molecule type" value="Genomic_DNA"/>
</dbReference>